<dbReference type="SUPFAM" id="SSF51905">
    <property type="entry name" value="FAD/NAD(P)-binding domain"/>
    <property type="match status" value="1"/>
</dbReference>
<reference evidence="2 3" key="1">
    <citation type="submission" date="2017-08" db="EMBL/GenBank/DDBJ databases">
        <title>Draft genome sequences of 64 type strains of genus Staph aureus.</title>
        <authorList>
            <person name="Cole K."/>
            <person name="Golubchik T."/>
            <person name="Russell J."/>
            <person name="Foster D."/>
            <person name="Llewelyn M."/>
            <person name="Wilson D."/>
            <person name="Crook D."/>
            <person name="Paul J."/>
        </authorList>
    </citation>
    <scope>NUCLEOTIDE SEQUENCE [LARGE SCALE GENOMIC DNA]</scope>
    <source>
        <strain evidence="2 3">DSM 29875</strain>
    </source>
</reference>
<comment type="caution">
    <text evidence="2">The sequence shown here is derived from an EMBL/GenBank/DDBJ whole genome shotgun (WGS) entry which is preliminary data.</text>
</comment>
<dbReference type="Pfam" id="PF13454">
    <property type="entry name" value="NAD_binding_9"/>
    <property type="match status" value="1"/>
</dbReference>
<dbReference type="InterPro" id="IPR036188">
    <property type="entry name" value="FAD/NAD-bd_sf"/>
</dbReference>
<keyword evidence="3" id="KW-1185">Reference proteome</keyword>
<proteinExistence type="predicted"/>
<dbReference type="OrthoDB" id="370110at2"/>
<dbReference type="Gene3D" id="3.50.50.60">
    <property type="entry name" value="FAD/NAD(P)-binding domain"/>
    <property type="match status" value="1"/>
</dbReference>
<dbReference type="GeneID" id="98297142"/>
<evidence type="ECO:0000313" key="2">
    <source>
        <dbReference type="EMBL" id="POA09575.1"/>
    </source>
</evidence>
<name>A0A2K4FF84_9STAP</name>
<dbReference type="PANTHER" id="PTHR38663:SF1">
    <property type="entry name" value="L-ORNITHINE N(5)-MONOOXYGENASE"/>
    <property type="match status" value="1"/>
</dbReference>
<dbReference type="Proteomes" id="UP000242712">
    <property type="component" value="Unassembled WGS sequence"/>
</dbReference>
<evidence type="ECO:0000313" key="3">
    <source>
        <dbReference type="Proteomes" id="UP000242712"/>
    </source>
</evidence>
<feature type="domain" description="FAD-dependent urate hydroxylase HpyO/Asp monooxygenase CreE-like FAD/NAD(P)-binding" evidence="1">
    <location>
        <begin position="6"/>
        <end position="148"/>
    </location>
</feature>
<organism evidence="2 3">
    <name type="scientific">Staphylococcus argensis</name>
    <dbReference type="NCBI Taxonomy" id="1607738"/>
    <lineage>
        <taxon>Bacteria</taxon>
        <taxon>Bacillati</taxon>
        <taxon>Bacillota</taxon>
        <taxon>Bacilli</taxon>
        <taxon>Bacillales</taxon>
        <taxon>Staphylococcaceae</taxon>
        <taxon>Staphylococcus</taxon>
    </lineage>
</organism>
<dbReference type="AlphaFoldDB" id="A0A2K4FF84"/>
<dbReference type="EMBL" id="PPPX01000001">
    <property type="protein sequence ID" value="POA09575.1"/>
    <property type="molecule type" value="Genomic_DNA"/>
</dbReference>
<protein>
    <submittedName>
        <fullName evidence="2">Pyridine nucleotide-disulfide oxidoreductase</fullName>
    </submittedName>
</protein>
<sequence>MKQWTIIGGGIQAVTIAIQLRELGLSARDLRLIDPHENLCAQFRKFTERLEMPFLRSPCVHHVHPDPFHLNRYAKEHQYTESHYGRYQRPQRAMFLDHTHDLIHDYALNDSHVKGSVKDVTPTKNGWQLTLADYRVLESHFVIIASGSTNRPYIPKDYLNQPDVDHVFDIEDIDAESTSHIIGSGVSAAHLTLRLLNEVSHSPIHLWLNKPISVNDFDADPGWLGPKYMSQFKTLSLNKRHLVNQRERHRGSIPRDLFLKLKKAESKGHLHIHINEHLRLEDHHIVTQQGRLPYDHILLATGFEKAVLNAPFLQRLILEHCAPVAHCGLPHISNELEWLPGLFVSGALADLELGPFARNIMGGREAAQRIGQAFKRYVALSS</sequence>
<dbReference type="InterPro" id="IPR038732">
    <property type="entry name" value="HpyO/CreE_NAD-binding"/>
</dbReference>
<dbReference type="PANTHER" id="PTHR38663">
    <property type="match status" value="1"/>
</dbReference>
<accession>A0A2K4FF84</accession>
<evidence type="ECO:0000259" key="1">
    <source>
        <dbReference type="Pfam" id="PF13454"/>
    </source>
</evidence>
<gene>
    <name evidence="2" type="ORF">CD039_02175</name>
</gene>
<dbReference type="RefSeq" id="WP_103370938.1">
    <property type="nucleotide sequence ID" value="NZ_CBCRVO010000001.1"/>
</dbReference>